<name>A0AA50KB62_9GAMM</name>
<gene>
    <name evidence="1" type="ORF">RA178_16525</name>
</gene>
<dbReference type="RefSeq" id="WP_306682875.1">
    <property type="nucleotide sequence ID" value="NZ_CP132914.1"/>
</dbReference>
<dbReference type="KEGG" id="sog:RA178_16525"/>
<dbReference type="Proteomes" id="UP001236800">
    <property type="component" value="Chromosome"/>
</dbReference>
<reference evidence="1" key="1">
    <citation type="submission" date="2023-08" db="EMBL/GenBank/DDBJ databases">
        <title>Complete genome sequence of Shewanella oncorhynchi Z-P2, a siderophore putrebactin-producing bacterium.</title>
        <authorList>
            <person name="Zhang Y."/>
        </authorList>
    </citation>
    <scope>NUCLEOTIDE SEQUENCE</scope>
    <source>
        <strain evidence="1">Z-P2</strain>
    </source>
</reference>
<dbReference type="EMBL" id="CP132914">
    <property type="protein sequence ID" value="WMB72015.1"/>
    <property type="molecule type" value="Genomic_DNA"/>
</dbReference>
<accession>A0AA50KB62</accession>
<organism evidence="1">
    <name type="scientific">Shewanella oncorhynchi</name>
    <dbReference type="NCBI Taxonomy" id="2726434"/>
    <lineage>
        <taxon>Bacteria</taxon>
        <taxon>Pseudomonadati</taxon>
        <taxon>Pseudomonadota</taxon>
        <taxon>Gammaproteobacteria</taxon>
        <taxon>Alteromonadales</taxon>
        <taxon>Shewanellaceae</taxon>
        <taxon>Shewanella</taxon>
    </lineage>
</organism>
<dbReference type="AlphaFoldDB" id="A0AA50KB62"/>
<sequence length="135" mass="15758">MHNVEEFGAIVSKALDSYKSDFMELVREYATFCKNQGEAYCDFFVDIASMMNGAWLLTAVCEFEDVSEFKAFNWYQLLNVDIDNMPEDDLFSLQKKLYEIGYIWLVEQLISSKKEIKSIEIRLFHNGSNEYQSLA</sequence>
<evidence type="ECO:0000313" key="1">
    <source>
        <dbReference type="EMBL" id="WMB72015.1"/>
    </source>
</evidence>
<proteinExistence type="predicted"/>
<dbReference type="GeneID" id="301340822"/>
<protein>
    <submittedName>
        <fullName evidence="1">Uncharacterized protein</fullName>
    </submittedName>
</protein>